<organism evidence="9 10">
    <name type="scientific">Streptomyces amakusaensis</name>
    <dbReference type="NCBI Taxonomy" id="67271"/>
    <lineage>
        <taxon>Bacteria</taxon>
        <taxon>Bacillati</taxon>
        <taxon>Actinomycetota</taxon>
        <taxon>Actinomycetes</taxon>
        <taxon>Kitasatosporales</taxon>
        <taxon>Streptomycetaceae</taxon>
        <taxon>Streptomyces</taxon>
    </lineage>
</organism>
<gene>
    <name evidence="9" type="ORF">ACFPRH_34210</name>
</gene>
<keyword evidence="7 8" id="KW-0472">Membrane</keyword>
<proteinExistence type="inferred from homology"/>
<evidence type="ECO:0000256" key="1">
    <source>
        <dbReference type="ARBA" id="ARBA00004651"/>
    </source>
</evidence>
<dbReference type="EMBL" id="JBHSKP010000042">
    <property type="protein sequence ID" value="MFC5156781.1"/>
    <property type="molecule type" value="Genomic_DNA"/>
</dbReference>
<accession>A0ABW0AUE8</accession>
<dbReference type="CDD" id="cd06550">
    <property type="entry name" value="TM_ABC_iron-siderophores_like"/>
    <property type="match status" value="1"/>
</dbReference>
<dbReference type="Gene3D" id="1.10.3470.10">
    <property type="entry name" value="ABC transporter involved in vitamin B12 uptake, BtuC"/>
    <property type="match status" value="1"/>
</dbReference>
<dbReference type="RefSeq" id="WP_344486267.1">
    <property type="nucleotide sequence ID" value="NZ_BAAASB010000035.1"/>
</dbReference>
<evidence type="ECO:0000313" key="9">
    <source>
        <dbReference type="EMBL" id="MFC5156781.1"/>
    </source>
</evidence>
<keyword evidence="5 8" id="KW-0812">Transmembrane</keyword>
<sequence>MLRTPAGAVSLRFHFRSLAAGTLLAAVTLAVGVVSLTTGSYQASVPDVIATLFGGGPDGLDFIVNELRLPRLLVAVMVGVALGMSGAMFQSISRNPLGSPDVIGFTTGSATGALIVILLLGGGLQSVAAGAVVGGLATAAVVYGLAFRRGVQGFRLILIGIGTTAMLASFNAYLLTRAALADAHTAQLWLTGSLNGRRWEHALPLALALLVLVPAALALGRRMSLLEMGDETARARGVPAEPTRLALLVTSVGLTAVATAAAGPIAFVALAAPQLARRLTRSAGSGLLPAALMGALLLVVGDLAAQRVLAPTQLPVGVATAALGGVYLAWLLSREWRNR</sequence>
<keyword evidence="10" id="KW-1185">Reference proteome</keyword>
<feature type="transmembrane region" description="Helical" evidence="8">
    <location>
        <begin position="245"/>
        <end position="271"/>
    </location>
</feature>
<evidence type="ECO:0000256" key="2">
    <source>
        <dbReference type="ARBA" id="ARBA00007935"/>
    </source>
</evidence>
<name>A0ABW0AUE8_9ACTN</name>
<dbReference type="SUPFAM" id="SSF81345">
    <property type="entry name" value="ABC transporter involved in vitamin B12 uptake, BtuC"/>
    <property type="match status" value="1"/>
</dbReference>
<comment type="caution">
    <text evidence="9">The sequence shown here is derived from an EMBL/GenBank/DDBJ whole genome shotgun (WGS) entry which is preliminary data.</text>
</comment>
<keyword evidence="4" id="KW-1003">Cell membrane</keyword>
<dbReference type="Pfam" id="PF01032">
    <property type="entry name" value="FecCD"/>
    <property type="match status" value="1"/>
</dbReference>
<feature type="transmembrane region" description="Helical" evidence="8">
    <location>
        <begin position="283"/>
        <end position="304"/>
    </location>
</feature>
<feature type="transmembrane region" description="Helical" evidence="8">
    <location>
        <begin position="154"/>
        <end position="175"/>
    </location>
</feature>
<evidence type="ECO:0000256" key="5">
    <source>
        <dbReference type="ARBA" id="ARBA00022692"/>
    </source>
</evidence>
<evidence type="ECO:0000256" key="3">
    <source>
        <dbReference type="ARBA" id="ARBA00022448"/>
    </source>
</evidence>
<dbReference type="Proteomes" id="UP001596160">
    <property type="component" value="Unassembled WGS sequence"/>
</dbReference>
<evidence type="ECO:0000256" key="8">
    <source>
        <dbReference type="SAM" id="Phobius"/>
    </source>
</evidence>
<feature type="transmembrane region" description="Helical" evidence="8">
    <location>
        <begin position="72"/>
        <end position="90"/>
    </location>
</feature>
<comment type="subcellular location">
    <subcellularLocation>
        <location evidence="1">Cell membrane</location>
        <topology evidence="1">Multi-pass membrane protein</topology>
    </subcellularLocation>
</comment>
<keyword evidence="6 8" id="KW-1133">Transmembrane helix</keyword>
<feature type="transmembrane region" description="Helical" evidence="8">
    <location>
        <begin position="127"/>
        <end position="147"/>
    </location>
</feature>
<evidence type="ECO:0000256" key="6">
    <source>
        <dbReference type="ARBA" id="ARBA00022989"/>
    </source>
</evidence>
<dbReference type="PANTHER" id="PTHR30472:SF24">
    <property type="entry name" value="FERRIC ENTEROBACTIN TRANSPORT SYSTEM PERMEASE PROTEIN FEPG"/>
    <property type="match status" value="1"/>
</dbReference>
<comment type="similarity">
    <text evidence="2">Belongs to the binding-protein-dependent transport system permease family. FecCD subfamily.</text>
</comment>
<evidence type="ECO:0000313" key="10">
    <source>
        <dbReference type="Proteomes" id="UP001596160"/>
    </source>
</evidence>
<feature type="transmembrane region" description="Helical" evidence="8">
    <location>
        <begin position="102"/>
        <end position="121"/>
    </location>
</feature>
<dbReference type="PANTHER" id="PTHR30472">
    <property type="entry name" value="FERRIC ENTEROBACTIN TRANSPORT SYSTEM PERMEASE PROTEIN"/>
    <property type="match status" value="1"/>
</dbReference>
<reference evidence="10" key="1">
    <citation type="journal article" date="2019" name="Int. J. Syst. Evol. Microbiol.">
        <title>The Global Catalogue of Microorganisms (GCM) 10K type strain sequencing project: providing services to taxonomists for standard genome sequencing and annotation.</title>
        <authorList>
            <consortium name="The Broad Institute Genomics Platform"/>
            <consortium name="The Broad Institute Genome Sequencing Center for Infectious Disease"/>
            <person name="Wu L."/>
            <person name="Ma J."/>
        </authorList>
    </citation>
    <scope>NUCLEOTIDE SEQUENCE [LARGE SCALE GENOMIC DNA]</scope>
    <source>
        <strain evidence="10">PCU 266</strain>
    </source>
</reference>
<dbReference type="InterPro" id="IPR037294">
    <property type="entry name" value="ABC_BtuC-like"/>
</dbReference>
<evidence type="ECO:0000256" key="7">
    <source>
        <dbReference type="ARBA" id="ARBA00023136"/>
    </source>
</evidence>
<dbReference type="InterPro" id="IPR000522">
    <property type="entry name" value="ABC_transptr_permease_BtuC"/>
</dbReference>
<keyword evidence="3" id="KW-0813">Transport</keyword>
<feature type="transmembrane region" description="Helical" evidence="8">
    <location>
        <begin position="316"/>
        <end position="333"/>
    </location>
</feature>
<evidence type="ECO:0000256" key="4">
    <source>
        <dbReference type="ARBA" id="ARBA00022475"/>
    </source>
</evidence>
<protein>
    <submittedName>
        <fullName evidence="9">FecCD family ABC transporter permease</fullName>
    </submittedName>
</protein>